<gene>
    <name evidence="3" type="ORF">BAU08_14005</name>
</gene>
<name>A0A193FZ93_9BORD</name>
<dbReference type="PANTHER" id="PTHR42928">
    <property type="entry name" value="TRICARBOXYLATE-BINDING PROTEIN"/>
    <property type="match status" value="1"/>
</dbReference>
<evidence type="ECO:0000256" key="2">
    <source>
        <dbReference type="SAM" id="SignalP"/>
    </source>
</evidence>
<comment type="similarity">
    <text evidence="1">Belongs to the UPF0065 (bug) family.</text>
</comment>
<dbReference type="AlphaFoldDB" id="A0A193FZ93"/>
<dbReference type="Proteomes" id="UP000092213">
    <property type="component" value="Chromosome"/>
</dbReference>
<dbReference type="CDD" id="cd13578">
    <property type="entry name" value="PBP2_Bug27"/>
    <property type="match status" value="1"/>
</dbReference>
<dbReference type="InterPro" id="IPR005064">
    <property type="entry name" value="BUG"/>
</dbReference>
<evidence type="ECO:0000313" key="3">
    <source>
        <dbReference type="EMBL" id="ANN72309.1"/>
    </source>
</evidence>
<feature type="signal peptide" evidence="2">
    <location>
        <begin position="1"/>
        <end position="22"/>
    </location>
</feature>
<accession>A0A193FZ93</accession>
<dbReference type="EMBL" id="CP016171">
    <property type="protein sequence ID" value="ANN72309.1"/>
    <property type="molecule type" value="Genomic_DNA"/>
</dbReference>
<proteinExistence type="inferred from homology"/>
<dbReference type="Pfam" id="PF03401">
    <property type="entry name" value="TctC"/>
    <property type="match status" value="1"/>
</dbReference>
<feature type="chain" id="PRO_5008258511" evidence="2">
    <location>
        <begin position="23"/>
        <end position="330"/>
    </location>
</feature>
<keyword evidence="2" id="KW-0732">Signal</keyword>
<sequence>MNAYAKRALAAVGLAGALLIQAAPSLAQQAGDWPGKPVTIVIPYAPGGFADTRMRLIAAKLEPRLKQTVIVENRAGAGGVVGTNFIARAKPDGYTIGAGNLAPLSVNPTLMQSIPYDPAKDLAPVILIENSPLVLSVSNAVKASNLRELIALAKAEPGKLTFGSSGVGGAHHLSGEMFAEQAHIDITHVPYKGGNLASTDLMGGHITMMFEMGYAALPAIQGNKVRPIAVTAARRLAVLPDVPTMAEAGLPGYESYNWQGIVAPADTPRPIIDRLNKELNEILKDPEVAKAIVDSGSQAAGGTPEEFAAFIESETAKWAQVIKEARIAPQ</sequence>
<evidence type="ECO:0000256" key="1">
    <source>
        <dbReference type="ARBA" id="ARBA00006987"/>
    </source>
</evidence>
<dbReference type="Gene3D" id="3.40.190.150">
    <property type="entry name" value="Bordetella uptake gene, domain 1"/>
    <property type="match status" value="1"/>
</dbReference>
<protein>
    <submittedName>
        <fullName evidence="3">ABC transporter substrate-binding protein</fullName>
    </submittedName>
</protein>
<evidence type="ECO:0000313" key="4">
    <source>
        <dbReference type="Proteomes" id="UP000092213"/>
    </source>
</evidence>
<dbReference type="PIRSF" id="PIRSF017082">
    <property type="entry name" value="YflP"/>
    <property type="match status" value="1"/>
</dbReference>
<dbReference type="Gene3D" id="3.40.190.10">
    <property type="entry name" value="Periplasmic binding protein-like II"/>
    <property type="match status" value="1"/>
</dbReference>
<dbReference type="STRING" id="463025.BAU08_14005"/>
<dbReference type="RefSeq" id="WP_066669870.1">
    <property type="nucleotide sequence ID" value="NZ_CP016171.1"/>
</dbReference>
<organism evidence="3 4">
    <name type="scientific">Bordetella bronchialis</name>
    <dbReference type="NCBI Taxonomy" id="463025"/>
    <lineage>
        <taxon>Bacteria</taxon>
        <taxon>Pseudomonadati</taxon>
        <taxon>Pseudomonadota</taxon>
        <taxon>Betaproteobacteria</taxon>
        <taxon>Burkholderiales</taxon>
        <taxon>Alcaligenaceae</taxon>
        <taxon>Bordetella</taxon>
    </lineage>
</organism>
<reference evidence="3 4" key="1">
    <citation type="submission" date="2016-06" db="EMBL/GenBank/DDBJ databases">
        <title>Complete genome sequences of Bordetella bronchialis and Bordetella flabilis.</title>
        <authorList>
            <person name="LiPuma J.J."/>
            <person name="Spilker T."/>
        </authorList>
    </citation>
    <scope>NUCLEOTIDE SEQUENCE [LARGE SCALE GENOMIC DNA]</scope>
    <source>
        <strain evidence="3 4">AU17976</strain>
    </source>
</reference>
<dbReference type="PANTHER" id="PTHR42928:SF5">
    <property type="entry name" value="BLR1237 PROTEIN"/>
    <property type="match status" value="1"/>
</dbReference>
<dbReference type="InterPro" id="IPR042100">
    <property type="entry name" value="Bug_dom1"/>
</dbReference>
<dbReference type="SUPFAM" id="SSF53850">
    <property type="entry name" value="Periplasmic binding protein-like II"/>
    <property type="match status" value="1"/>
</dbReference>